<dbReference type="AlphaFoldDB" id="A0A067PUY9"/>
<gene>
    <name evidence="3" type="ORF">JAAARDRAFT_196896</name>
</gene>
<name>A0A067PUY9_9AGAM</name>
<feature type="region of interest" description="Disordered" evidence="1">
    <location>
        <begin position="194"/>
        <end position="214"/>
    </location>
</feature>
<dbReference type="Pfam" id="PF13391">
    <property type="entry name" value="HNH_2"/>
    <property type="match status" value="1"/>
</dbReference>
<evidence type="ECO:0000313" key="4">
    <source>
        <dbReference type="Proteomes" id="UP000027265"/>
    </source>
</evidence>
<dbReference type="HOGENOM" id="CLU_809069_0_0_1"/>
<evidence type="ECO:0000313" key="3">
    <source>
        <dbReference type="EMBL" id="KDQ54156.1"/>
    </source>
</evidence>
<reference evidence="4" key="1">
    <citation type="journal article" date="2014" name="Proc. Natl. Acad. Sci. U.S.A.">
        <title>Extensive sampling of basidiomycete genomes demonstrates inadequacy of the white-rot/brown-rot paradigm for wood decay fungi.</title>
        <authorList>
            <person name="Riley R."/>
            <person name="Salamov A.A."/>
            <person name="Brown D.W."/>
            <person name="Nagy L.G."/>
            <person name="Floudas D."/>
            <person name="Held B.W."/>
            <person name="Levasseur A."/>
            <person name="Lombard V."/>
            <person name="Morin E."/>
            <person name="Otillar R."/>
            <person name="Lindquist E.A."/>
            <person name="Sun H."/>
            <person name="LaButti K.M."/>
            <person name="Schmutz J."/>
            <person name="Jabbour D."/>
            <person name="Luo H."/>
            <person name="Baker S.E."/>
            <person name="Pisabarro A.G."/>
            <person name="Walton J.D."/>
            <person name="Blanchette R.A."/>
            <person name="Henrissat B."/>
            <person name="Martin F."/>
            <person name="Cullen D."/>
            <person name="Hibbett D.S."/>
            <person name="Grigoriev I.V."/>
        </authorList>
    </citation>
    <scope>NUCLEOTIDE SEQUENCE [LARGE SCALE GENOMIC DNA]</scope>
    <source>
        <strain evidence="4">MUCL 33604</strain>
    </source>
</reference>
<protein>
    <recommendedName>
        <fullName evidence="2">HNH nuclease domain-containing protein</fullName>
    </recommendedName>
</protein>
<dbReference type="Proteomes" id="UP000027265">
    <property type="component" value="Unassembled WGS sequence"/>
</dbReference>
<organism evidence="3 4">
    <name type="scientific">Jaapia argillacea MUCL 33604</name>
    <dbReference type="NCBI Taxonomy" id="933084"/>
    <lineage>
        <taxon>Eukaryota</taxon>
        <taxon>Fungi</taxon>
        <taxon>Dikarya</taxon>
        <taxon>Basidiomycota</taxon>
        <taxon>Agaricomycotina</taxon>
        <taxon>Agaricomycetes</taxon>
        <taxon>Agaricomycetidae</taxon>
        <taxon>Jaapiales</taxon>
        <taxon>Jaapiaceae</taxon>
        <taxon>Jaapia</taxon>
    </lineage>
</organism>
<feature type="domain" description="HNH nuclease" evidence="2">
    <location>
        <begin position="113"/>
        <end position="182"/>
    </location>
</feature>
<proteinExistence type="predicted"/>
<evidence type="ECO:0000259" key="2">
    <source>
        <dbReference type="Pfam" id="PF13391"/>
    </source>
</evidence>
<sequence length="343" mass="37676">MSHPAQLLVLFDGDWHLALCVSQDQITRLCFKPLKWLRYVGFAITGAEGTLSLTQDGPPVENYDEIMDVSGLRVYFSPVPVAVDHRTPNDNSEPLSTGSRAFRAKIVARDQRCVISAIKKDMCQACHLVPHSIGNKYFARLSGERRSIDSASDDLEDGHGVRNGLLLFNGCHRDFIDGDYAFLATPNFALSESDVPSSTRLSPPRQALPQPYSTGNGRFTLQWLSSEPEEPLDLAMGHNVDTMYPAPDKFSSWPPKWLFDWRYGAAVMKKWSPPTFLDTLARKQLAIEASLGGEIQGKVNAHSGTLSHIMNLTGAIRLSNSGEAGASQDANISVNDGSRVAED</sequence>
<dbReference type="OrthoDB" id="3269637at2759"/>
<dbReference type="EMBL" id="KL197730">
    <property type="protein sequence ID" value="KDQ54156.1"/>
    <property type="molecule type" value="Genomic_DNA"/>
</dbReference>
<accession>A0A067PUY9</accession>
<evidence type="ECO:0000256" key="1">
    <source>
        <dbReference type="SAM" id="MobiDB-lite"/>
    </source>
</evidence>
<keyword evidence="4" id="KW-1185">Reference proteome</keyword>
<dbReference type="InterPro" id="IPR003615">
    <property type="entry name" value="HNH_nuc"/>
</dbReference>
<dbReference type="InParanoid" id="A0A067PUY9"/>